<evidence type="ECO:0000313" key="1">
    <source>
        <dbReference type="EMBL" id="KXN68973.1"/>
    </source>
</evidence>
<dbReference type="Proteomes" id="UP000070444">
    <property type="component" value="Unassembled WGS sequence"/>
</dbReference>
<reference evidence="1 2" key="1">
    <citation type="journal article" date="2015" name="Genome Biol. Evol.">
        <title>Phylogenomic analyses indicate that early fungi evolved digesting cell walls of algal ancestors of land plants.</title>
        <authorList>
            <person name="Chang Y."/>
            <person name="Wang S."/>
            <person name="Sekimoto S."/>
            <person name="Aerts A.L."/>
            <person name="Choi C."/>
            <person name="Clum A."/>
            <person name="LaButti K.M."/>
            <person name="Lindquist E.A."/>
            <person name="Yee Ngan C."/>
            <person name="Ohm R.A."/>
            <person name="Salamov A.A."/>
            <person name="Grigoriev I.V."/>
            <person name="Spatafora J.W."/>
            <person name="Berbee M.L."/>
        </authorList>
    </citation>
    <scope>NUCLEOTIDE SEQUENCE [LARGE SCALE GENOMIC DNA]</scope>
    <source>
        <strain evidence="1 2">NRRL 28638</strain>
    </source>
</reference>
<sequence>MKKIKNSYDKLKEKIKNMSSFGNFLLKKNKIPTYFYNRREKNLFELLSTYKNNGQGLRVTSKEWLQKGLTDTYYEIDKCFLRNDLSHGYATGTLTWQGKQSEHAEKIRKGLKFNWVPFKGEQPNYPPKSKPFEGKN</sequence>
<gene>
    <name evidence="1" type="ORF">CONCODRAFT_8672</name>
</gene>
<proteinExistence type="predicted"/>
<name>A0A137P1Q2_CONC2</name>
<dbReference type="PANTHER" id="PTHR28589:SF1">
    <property type="entry name" value="SMALL RIBOSOMAL SUBUNIT PROTEIN MS34"/>
    <property type="match status" value="1"/>
</dbReference>
<dbReference type="AlphaFoldDB" id="A0A137P1Q2"/>
<evidence type="ECO:0000313" key="2">
    <source>
        <dbReference type="Proteomes" id="UP000070444"/>
    </source>
</evidence>
<accession>A0A137P1Q2</accession>
<organism evidence="1 2">
    <name type="scientific">Conidiobolus coronatus (strain ATCC 28846 / CBS 209.66 / NRRL 28638)</name>
    <name type="common">Delacroixia coronata</name>
    <dbReference type="NCBI Taxonomy" id="796925"/>
    <lineage>
        <taxon>Eukaryota</taxon>
        <taxon>Fungi</taxon>
        <taxon>Fungi incertae sedis</taxon>
        <taxon>Zoopagomycota</taxon>
        <taxon>Entomophthoromycotina</taxon>
        <taxon>Entomophthoromycetes</taxon>
        <taxon>Entomophthorales</taxon>
        <taxon>Ancylistaceae</taxon>
        <taxon>Conidiobolus</taxon>
    </lineage>
</organism>
<dbReference type="PANTHER" id="PTHR28589">
    <property type="entry name" value="28S RIBOSOMAL PROTEIN S34, MITOCHONDRIAL"/>
    <property type="match status" value="1"/>
</dbReference>
<keyword evidence="2" id="KW-1185">Reference proteome</keyword>
<dbReference type="GO" id="GO:0003735">
    <property type="term" value="F:structural constituent of ribosome"/>
    <property type="evidence" value="ECO:0007669"/>
    <property type="project" value="InterPro"/>
</dbReference>
<dbReference type="OrthoDB" id="16434at2759"/>
<protein>
    <submittedName>
        <fullName evidence="1">Uncharacterized protein</fullName>
    </submittedName>
</protein>
<dbReference type="EMBL" id="KQ964553">
    <property type="protein sequence ID" value="KXN68973.1"/>
    <property type="molecule type" value="Genomic_DNA"/>
</dbReference>
<dbReference type="Pfam" id="PF16053">
    <property type="entry name" value="MRP-S34"/>
    <property type="match status" value="1"/>
</dbReference>
<dbReference type="InterPro" id="IPR032053">
    <property type="entry name" value="Ribosomal_mS34"/>
</dbReference>
<dbReference type="GO" id="GO:0005739">
    <property type="term" value="C:mitochondrion"/>
    <property type="evidence" value="ECO:0007669"/>
    <property type="project" value="InterPro"/>
</dbReference>